<evidence type="ECO:0000256" key="1">
    <source>
        <dbReference type="SAM" id="Phobius"/>
    </source>
</evidence>
<reference evidence="2 3" key="1">
    <citation type="journal article" date="2014" name="Genome Announc.">
        <title>Draft Genome Sequences of Two Vibrionaceae Species, Vibrio ponticus C121 and Photobacterium aphoticum C119, Isolated as Coral Reef Microbiota.</title>
        <authorList>
            <person name="Al-saari N."/>
            <person name="Meirelles P.M."/>
            <person name="Mino S."/>
            <person name="Suda W."/>
            <person name="Oshima K."/>
            <person name="Hattori M."/>
            <person name="Ohkuma M."/>
            <person name="Thompson F.L."/>
            <person name="Gomez-Gil B."/>
            <person name="Sawabe T."/>
            <person name="Sawabe T."/>
        </authorList>
    </citation>
    <scope>NUCLEOTIDE SEQUENCE [LARGE SCALE GENOMIC DNA]</scope>
    <source>
        <strain evidence="2 3">JCM 19237</strain>
    </source>
</reference>
<keyword evidence="1" id="KW-0812">Transmembrane</keyword>
<feature type="transmembrane region" description="Helical" evidence="1">
    <location>
        <begin position="92"/>
        <end position="112"/>
    </location>
</feature>
<dbReference type="STRING" id="754436.JCM19237_1316"/>
<dbReference type="AlphaFoldDB" id="A0A090QS36"/>
<name>A0A090QS36_9GAMM</name>
<keyword evidence="1" id="KW-1133">Transmembrane helix</keyword>
<feature type="transmembrane region" description="Helical" evidence="1">
    <location>
        <begin position="12"/>
        <end position="33"/>
    </location>
</feature>
<evidence type="ECO:0000313" key="2">
    <source>
        <dbReference type="EMBL" id="GAL04644.1"/>
    </source>
</evidence>
<gene>
    <name evidence="2" type="ORF">JCM19237_1316</name>
</gene>
<organism evidence="2 3">
    <name type="scientific">Photobacterium aphoticum</name>
    <dbReference type="NCBI Taxonomy" id="754436"/>
    <lineage>
        <taxon>Bacteria</taxon>
        <taxon>Pseudomonadati</taxon>
        <taxon>Pseudomonadota</taxon>
        <taxon>Gammaproteobacteria</taxon>
        <taxon>Vibrionales</taxon>
        <taxon>Vibrionaceae</taxon>
        <taxon>Photobacterium</taxon>
    </lineage>
</organism>
<sequence>MDVFFSALLSYPVAVFFIPFCIFAILMVVDLLLNISEAGADGDIDGSWATTLFLPPVIAQIPLPITLCISTFVATIITYYLDRVLLSHFDGLILTVITGVALLIILYVALFVSAQLLRPLAPLLCKENSFAVVTFEGKRAFVRSASVTHEHGEALLLTRAMSYR</sequence>
<proteinExistence type="predicted"/>
<dbReference type="eggNOG" id="ENOG5031V4H">
    <property type="taxonomic scope" value="Bacteria"/>
</dbReference>
<comment type="caution">
    <text evidence="2">The sequence shown here is derived from an EMBL/GenBank/DDBJ whole genome shotgun (WGS) entry which is preliminary data.</text>
</comment>
<dbReference type="EMBL" id="BBMN01000004">
    <property type="protein sequence ID" value="GAL04644.1"/>
    <property type="molecule type" value="Genomic_DNA"/>
</dbReference>
<evidence type="ECO:0000313" key="3">
    <source>
        <dbReference type="Proteomes" id="UP000029227"/>
    </source>
</evidence>
<keyword evidence="1" id="KW-0472">Membrane</keyword>
<feature type="transmembrane region" description="Helical" evidence="1">
    <location>
        <begin position="53"/>
        <end position="80"/>
    </location>
</feature>
<accession>A0A090QS36</accession>
<protein>
    <submittedName>
        <fullName evidence="2">Uncharacterized protein</fullName>
    </submittedName>
</protein>
<dbReference type="Proteomes" id="UP000029227">
    <property type="component" value="Unassembled WGS sequence"/>
</dbReference>